<feature type="chain" id="PRO_5008905019" evidence="2">
    <location>
        <begin position="20"/>
        <end position="495"/>
    </location>
</feature>
<evidence type="ECO:0000313" key="4">
    <source>
        <dbReference type="Proteomes" id="UP000094527"/>
    </source>
</evidence>
<keyword evidence="4" id="KW-1185">Reference proteome</keyword>
<reference evidence="3 4" key="1">
    <citation type="journal article" date="2016" name="Genome Biol. Evol.">
        <title>Gene Family Evolution Reflects Adaptation to Soil Environmental Stressors in the Genome of the Collembolan Orchesella cincta.</title>
        <authorList>
            <person name="Faddeeva-Vakhrusheva A."/>
            <person name="Derks M.F."/>
            <person name="Anvar S.Y."/>
            <person name="Agamennone V."/>
            <person name="Suring W."/>
            <person name="Smit S."/>
            <person name="van Straalen N.M."/>
            <person name="Roelofs D."/>
        </authorList>
    </citation>
    <scope>NUCLEOTIDE SEQUENCE [LARGE SCALE GENOMIC DNA]</scope>
    <source>
        <tissue evidence="3">Mixed pool</tissue>
    </source>
</reference>
<name>A0A1D2N4D8_ORCCI</name>
<accession>A0A1D2N4D8</accession>
<gene>
    <name evidence="3" type="ORF">Ocin01_06543</name>
</gene>
<evidence type="ECO:0000256" key="1">
    <source>
        <dbReference type="SAM" id="MobiDB-lite"/>
    </source>
</evidence>
<protein>
    <submittedName>
        <fullName evidence="3">Uncharacterized protein</fullName>
    </submittedName>
</protein>
<dbReference type="AlphaFoldDB" id="A0A1D2N4D8"/>
<keyword evidence="2" id="KW-0732">Signal</keyword>
<evidence type="ECO:0000313" key="3">
    <source>
        <dbReference type="EMBL" id="ODN00133.1"/>
    </source>
</evidence>
<organism evidence="3 4">
    <name type="scientific">Orchesella cincta</name>
    <name type="common">Springtail</name>
    <name type="synonym">Podura cincta</name>
    <dbReference type="NCBI Taxonomy" id="48709"/>
    <lineage>
        <taxon>Eukaryota</taxon>
        <taxon>Metazoa</taxon>
        <taxon>Ecdysozoa</taxon>
        <taxon>Arthropoda</taxon>
        <taxon>Hexapoda</taxon>
        <taxon>Collembola</taxon>
        <taxon>Entomobryomorpha</taxon>
        <taxon>Entomobryoidea</taxon>
        <taxon>Orchesellidae</taxon>
        <taxon>Orchesellinae</taxon>
        <taxon>Orchesella</taxon>
    </lineage>
</organism>
<feature type="signal peptide" evidence="2">
    <location>
        <begin position="1"/>
        <end position="19"/>
    </location>
</feature>
<proteinExistence type="predicted"/>
<sequence length="495" mass="51735">MKVAVAIAVVVACVAASLSAPITHAPDYAAVGAKVEEVVVSAAVTQIKTIANNDNAAVGSDISSQLDAAAVKATAVLERAKVAIEAQSLTVDQAQALFTELKDILAGVQTDLQDELAQLSTGAAGQIRDQFYDYAAVGAKVEEVRGVVSAAVTQIKTIANNDNAAVGSDISSQLELPQTSSLEFKTISKTSLPNSPPELLVKSVTNSMVLMLKLRLLPKKSTPSRCLPCSFLPQTTPQLELRLRKSGESLALPSPKSRPLPTTTMPPSEATSPPNWTPRAVKATAVLERAKAAIEAQSLTVDQAKALFTELKDILAGVQNDLQDELAQLSTGAAGQIRDQFYGAYAQAETLAQEIYTLLAALHGVFAPDYAAVGAKVEEVRGVVSGAVTQIKTIANNDNAAVGSDISSQLDAAAVKATAVLERAKVAIEAQSLTEAQAQGLFTELKDILAGVQTDLQDELAQLSTGAAGQIRDQFYGAYASAEALAQEIYALLRA</sequence>
<dbReference type="Proteomes" id="UP000094527">
    <property type="component" value="Unassembled WGS sequence"/>
</dbReference>
<feature type="compositionally biased region" description="Polar residues" evidence="1">
    <location>
        <begin position="260"/>
        <end position="274"/>
    </location>
</feature>
<comment type="caution">
    <text evidence="3">The sequence shown here is derived from an EMBL/GenBank/DDBJ whole genome shotgun (WGS) entry which is preliminary data.</text>
</comment>
<feature type="region of interest" description="Disordered" evidence="1">
    <location>
        <begin position="247"/>
        <end position="277"/>
    </location>
</feature>
<dbReference type="EMBL" id="LJIJ01000231">
    <property type="protein sequence ID" value="ODN00133.1"/>
    <property type="molecule type" value="Genomic_DNA"/>
</dbReference>
<evidence type="ECO:0000256" key="2">
    <source>
        <dbReference type="SAM" id="SignalP"/>
    </source>
</evidence>